<feature type="compositionally biased region" description="Basic and acidic residues" evidence="1">
    <location>
        <begin position="12"/>
        <end position="22"/>
    </location>
</feature>
<sequence>MWLPHQRAPENISHRNNLESRRASPQLRGTSRWSSEDGAWPWVTPLLDPQPLSLQTPDAPSDHQGPLSHRPEGPGATLERGRVPPAAPSFWLVNGLCWTPGSHSHDGCTRLTLQKLVSLEQIHVGPGMLTVQ</sequence>
<proteinExistence type="predicted"/>
<keyword evidence="3" id="KW-1185">Reference proteome</keyword>
<name>A0A7J7R1B7_MYOMY</name>
<dbReference type="AlphaFoldDB" id="A0A7J7R1B7"/>
<evidence type="ECO:0000313" key="3">
    <source>
        <dbReference type="Proteomes" id="UP000527355"/>
    </source>
</evidence>
<dbReference type="Proteomes" id="UP000527355">
    <property type="component" value="Unassembled WGS sequence"/>
</dbReference>
<evidence type="ECO:0000313" key="2">
    <source>
        <dbReference type="EMBL" id="KAF6269948.1"/>
    </source>
</evidence>
<evidence type="ECO:0000256" key="1">
    <source>
        <dbReference type="SAM" id="MobiDB-lite"/>
    </source>
</evidence>
<comment type="caution">
    <text evidence="2">The sequence shown here is derived from an EMBL/GenBank/DDBJ whole genome shotgun (WGS) entry which is preliminary data.</text>
</comment>
<protein>
    <submittedName>
        <fullName evidence="2">Uncharacterized protein</fullName>
    </submittedName>
</protein>
<gene>
    <name evidence="2" type="ORF">mMyoMyo1_011213</name>
</gene>
<dbReference type="EMBL" id="JABWUV010000041">
    <property type="protein sequence ID" value="KAF6269948.1"/>
    <property type="molecule type" value="Genomic_DNA"/>
</dbReference>
<reference evidence="2 3" key="1">
    <citation type="journal article" date="2020" name="Nature">
        <title>Six reference-quality genomes reveal evolution of bat adaptations.</title>
        <authorList>
            <person name="Jebb D."/>
            <person name="Huang Z."/>
            <person name="Pippel M."/>
            <person name="Hughes G.M."/>
            <person name="Lavrichenko K."/>
            <person name="Devanna P."/>
            <person name="Winkler S."/>
            <person name="Jermiin L.S."/>
            <person name="Skirmuntt E.C."/>
            <person name="Katzourakis A."/>
            <person name="Burkitt-Gray L."/>
            <person name="Ray D.A."/>
            <person name="Sullivan K.A.M."/>
            <person name="Roscito J.G."/>
            <person name="Kirilenko B.M."/>
            <person name="Davalos L.M."/>
            <person name="Corthals A.P."/>
            <person name="Power M.L."/>
            <person name="Jones G."/>
            <person name="Ransome R.D."/>
            <person name="Dechmann D.K.N."/>
            <person name="Locatelli A.G."/>
            <person name="Puechmaille S.J."/>
            <person name="Fedrigo O."/>
            <person name="Jarvis E.D."/>
            <person name="Hiller M."/>
            <person name="Vernes S.C."/>
            <person name="Myers E.W."/>
            <person name="Teeling E.C."/>
        </authorList>
    </citation>
    <scope>NUCLEOTIDE SEQUENCE [LARGE SCALE GENOMIC DNA]</scope>
    <source>
        <strain evidence="2">MMyoMyo1</strain>
        <tissue evidence="2">Flight muscle</tissue>
    </source>
</reference>
<accession>A0A7J7R1B7</accession>
<feature type="region of interest" description="Disordered" evidence="1">
    <location>
        <begin position="1"/>
        <end position="83"/>
    </location>
</feature>
<organism evidence="2 3">
    <name type="scientific">Myotis myotis</name>
    <name type="common">Greater mouse-eared bat</name>
    <name type="synonym">Vespertilio myotis</name>
    <dbReference type="NCBI Taxonomy" id="51298"/>
    <lineage>
        <taxon>Eukaryota</taxon>
        <taxon>Metazoa</taxon>
        <taxon>Chordata</taxon>
        <taxon>Craniata</taxon>
        <taxon>Vertebrata</taxon>
        <taxon>Euteleostomi</taxon>
        <taxon>Mammalia</taxon>
        <taxon>Eutheria</taxon>
        <taxon>Laurasiatheria</taxon>
        <taxon>Chiroptera</taxon>
        <taxon>Yangochiroptera</taxon>
        <taxon>Vespertilionidae</taxon>
        <taxon>Myotis</taxon>
    </lineage>
</organism>